<evidence type="ECO:0000256" key="1">
    <source>
        <dbReference type="SAM" id="SignalP"/>
    </source>
</evidence>
<dbReference type="Proteomes" id="UP000050525">
    <property type="component" value="Unassembled WGS sequence"/>
</dbReference>
<name>A0A151M9T5_ALLMI</name>
<keyword evidence="1" id="KW-0732">Signal</keyword>
<evidence type="ECO:0000313" key="3">
    <source>
        <dbReference type="Proteomes" id="UP000050525"/>
    </source>
</evidence>
<comment type="caution">
    <text evidence="2">The sequence shown here is derived from an EMBL/GenBank/DDBJ whole genome shotgun (WGS) entry which is preliminary data.</text>
</comment>
<dbReference type="AlphaFoldDB" id="A0A151M9T5"/>
<feature type="signal peptide" evidence="1">
    <location>
        <begin position="1"/>
        <end position="17"/>
    </location>
</feature>
<evidence type="ECO:0000313" key="2">
    <source>
        <dbReference type="EMBL" id="KYO21265.1"/>
    </source>
</evidence>
<protein>
    <submittedName>
        <fullName evidence="2">Uncharacterized protein</fullName>
    </submittedName>
</protein>
<keyword evidence="3" id="KW-1185">Reference proteome</keyword>
<dbReference type="PROSITE" id="PS51257">
    <property type="entry name" value="PROKAR_LIPOPROTEIN"/>
    <property type="match status" value="1"/>
</dbReference>
<gene>
    <name evidence="2" type="ORF">Y1Q_0001519</name>
</gene>
<reference evidence="2 3" key="1">
    <citation type="journal article" date="2012" name="Genome Biol.">
        <title>Sequencing three crocodilian genomes to illuminate the evolution of archosaurs and amniotes.</title>
        <authorList>
            <person name="St John J.A."/>
            <person name="Braun E.L."/>
            <person name="Isberg S.R."/>
            <person name="Miles L.G."/>
            <person name="Chong A.Y."/>
            <person name="Gongora J."/>
            <person name="Dalzell P."/>
            <person name="Moran C."/>
            <person name="Bed'hom B."/>
            <person name="Abzhanov A."/>
            <person name="Burgess S.C."/>
            <person name="Cooksey A.M."/>
            <person name="Castoe T.A."/>
            <person name="Crawford N.G."/>
            <person name="Densmore L.D."/>
            <person name="Drew J.C."/>
            <person name="Edwards S.V."/>
            <person name="Faircloth B.C."/>
            <person name="Fujita M.K."/>
            <person name="Greenwold M.J."/>
            <person name="Hoffmann F.G."/>
            <person name="Howard J.M."/>
            <person name="Iguchi T."/>
            <person name="Janes D.E."/>
            <person name="Khan S.Y."/>
            <person name="Kohno S."/>
            <person name="de Koning A.J."/>
            <person name="Lance S.L."/>
            <person name="McCarthy F.M."/>
            <person name="McCormack J.E."/>
            <person name="Merchant M.E."/>
            <person name="Peterson D.G."/>
            <person name="Pollock D.D."/>
            <person name="Pourmand N."/>
            <person name="Raney B.J."/>
            <person name="Roessler K.A."/>
            <person name="Sanford J.R."/>
            <person name="Sawyer R.H."/>
            <person name="Schmidt C.J."/>
            <person name="Triplett E.W."/>
            <person name="Tuberville T.D."/>
            <person name="Venegas-Anaya M."/>
            <person name="Howard J.T."/>
            <person name="Jarvis E.D."/>
            <person name="Guillette L.J.Jr."/>
            <person name="Glenn T.C."/>
            <person name="Green R.E."/>
            <person name="Ray D.A."/>
        </authorList>
    </citation>
    <scope>NUCLEOTIDE SEQUENCE [LARGE SCALE GENOMIC DNA]</scope>
    <source>
        <strain evidence="2">KSC_2009_1</strain>
    </source>
</reference>
<organism evidence="2 3">
    <name type="scientific">Alligator mississippiensis</name>
    <name type="common">American alligator</name>
    <dbReference type="NCBI Taxonomy" id="8496"/>
    <lineage>
        <taxon>Eukaryota</taxon>
        <taxon>Metazoa</taxon>
        <taxon>Chordata</taxon>
        <taxon>Craniata</taxon>
        <taxon>Vertebrata</taxon>
        <taxon>Euteleostomi</taxon>
        <taxon>Archelosauria</taxon>
        <taxon>Archosauria</taxon>
        <taxon>Crocodylia</taxon>
        <taxon>Alligatoridae</taxon>
        <taxon>Alligatorinae</taxon>
        <taxon>Alligator</taxon>
    </lineage>
</organism>
<accession>A0A151M9T5</accession>
<sequence>MPWLLKSWNYNLTLVLTACSWKYGNNKQTWKIGFDVKVCMEVLVRIQRELHKYRVLELKSTVFMTELNKNFRLFYSDEV</sequence>
<proteinExistence type="predicted"/>
<feature type="chain" id="PRO_5007584900" evidence="1">
    <location>
        <begin position="18"/>
        <end position="79"/>
    </location>
</feature>
<dbReference type="EMBL" id="AKHW03006295">
    <property type="protein sequence ID" value="KYO21265.1"/>
    <property type="molecule type" value="Genomic_DNA"/>
</dbReference>